<comment type="caution">
    <text evidence="2">The sequence shown here is derived from an EMBL/GenBank/DDBJ whole genome shotgun (WGS) entry which is preliminary data.</text>
</comment>
<accession>A0A0S8FQA7</accession>
<dbReference type="STRING" id="1703779.AMJ83_11285"/>
<evidence type="ECO:0000313" key="3">
    <source>
        <dbReference type="Proteomes" id="UP000051373"/>
    </source>
</evidence>
<name>A0A0S8FQA7_UNCW3</name>
<dbReference type="GO" id="GO:0016491">
    <property type="term" value="F:oxidoreductase activity"/>
    <property type="evidence" value="ECO:0007669"/>
    <property type="project" value="InterPro"/>
</dbReference>
<organism evidence="2 3">
    <name type="scientific">candidate division WOR_3 bacterium SM23_42</name>
    <dbReference type="NCBI Taxonomy" id="1703779"/>
    <lineage>
        <taxon>Bacteria</taxon>
        <taxon>Bacteria division WOR-3</taxon>
    </lineage>
</organism>
<dbReference type="Proteomes" id="UP000051373">
    <property type="component" value="Unassembled WGS sequence"/>
</dbReference>
<protein>
    <recommendedName>
        <fullName evidence="4">Desulfoferrodoxin ferrous iron-binding domain-containing protein</fullName>
    </recommendedName>
</protein>
<dbReference type="AlphaFoldDB" id="A0A0S8FQA7"/>
<proteinExistence type="predicted"/>
<evidence type="ECO:0000256" key="1">
    <source>
        <dbReference type="SAM" id="SignalP"/>
    </source>
</evidence>
<feature type="chain" id="PRO_5006646344" description="Desulfoferrodoxin ferrous iron-binding domain-containing protein" evidence="1">
    <location>
        <begin position="18"/>
        <end position="116"/>
    </location>
</feature>
<dbReference type="EMBL" id="LJUJ01000044">
    <property type="protein sequence ID" value="KPK62282.1"/>
    <property type="molecule type" value="Genomic_DNA"/>
</dbReference>
<keyword evidence="1" id="KW-0732">Signal</keyword>
<sequence length="116" mass="12866">MKPFILALLVVAVPLFAHSPKGLDLEYDSETGVLSVEIAHSVNNASKHYIYKVVVELNGKKIVEQKFKSQTDEEIQQVLYKIIDAKEGDKISVTAYCNISGKKKGELEITAQEGDE</sequence>
<feature type="signal peptide" evidence="1">
    <location>
        <begin position="1"/>
        <end position="17"/>
    </location>
</feature>
<reference evidence="2 3" key="1">
    <citation type="journal article" date="2015" name="Microbiome">
        <title>Genomic resolution of linkages in carbon, nitrogen, and sulfur cycling among widespread estuary sediment bacteria.</title>
        <authorList>
            <person name="Baker B.J."/>
            <person name="Lazar C.S."/>
            <person name="Teske A.P."/>
            <person name="Dick G.J."/>
        </authorList>
    </citation>
    <scope>NUCLEOTIDE SEQUENCE [LARGE SCALE GENOMIC DNA]</scope>
    <source>
        <strain evidence="2">SM23_42</strain>
    </source>
</reference>
<dbReference type="Gene3D" id="2.60.40.730">
    <property type="entry name" value="SOR catalytic domain"/>
    <property type="match status" value="1"/>
</dbReference>
<evidence type="ECO:0008006" key="4">
    <source>
        <dbReference type="Google" id="ProtNLM"/>
    </source>
</evidence>
<gene>
    <name evidence="2" type="ORF">AMJ83_11285</name>
</gene>
<dbReference type="InterPro" id="IPR036073">
    <property type="entry name" value="Desulfoferrodoxin_Fe-bd_dom_sf"/>
</dbReference>
<dbReference type="GO" id="GO:0005506">
    <property type="term" value="F:iron ion binding"/>
    <property type="evidence" value="ECO:0007669"/>
    <property type="project" value="InterPro"/>
</dbReference>
<evidence type="ECO:0000313" key="2">
    <source>
        <dbReference type="EMBL" id="KPK62282.1"/>
    </source>
</evidence>